<proteinExistence type="predicted"/>
<feature type="domain" description="Fumarylacetoacetase-like C-terminal" evidence="2">
    <location>
        <begin position="79"/>
        <end position="282"/>
    </location>
</feature>
<keyword evidence="3" id="KW-0413">Isomerase</keyword>
<name>F8GYU0_CUPNN</name>
<dbReference type="HOGENOM" id="CLU_028458_3_1_4"/>
<evidence type="ECO:0000256" key="1">
    <source>
        <dbReference type="ARBA" id="ARBA00022723"/>
    </source>
</evidence>
<keyword evidence="1" id="KW-0479">Metal-binding</keyword>
<dbReference type="EC" id="5.3.3.10" evidence="3"/>
<dbReference type="GO" id="GO:0046872">
    <property type="term" value="F:metal ion binding"/>
    <property type="evidence" value="ECO:0007669"/>
    <property type="project" value="UniProtKB-KW"/>
</dbReference>
<accession>F8GYU0</accession>
<dbReference type="PANTHER" id="PTHR11820">
    <property type="entry name" value="ACYLPYRUVASE"/>
    <property type="match status" value="1"/>
</dbReference>
<evidence type="ECO:0000313" key="4">
    <source>
        <dbReference type="Proteomes" id="UP000006798"/>
    </source>
</evidence>
<dbReference type="InterPro" id="IPR011234">
    <property type="entry name" value="Fumarylacetoacetase-like_C"/>
</dbReference>
<protein>
    <submittedName>
        <fullName evidence="3">5-carboxymethyl-2-hydroxymuconate delta-isomerase</fullName>
        <ecNumber evidence="3">5.3.3.10</ecNumber>
    </submittedName>
</protein>
<organism evidence="3 4">
    <name type="scientific">Cupriavidus necator (strain ATCC 43291 / DSM 13513 / CCUG 52238 / LMG 8453 / N-1)</name>
    <name type="common">Ralstonia eutropha</name>
    <dbReference type="NCBI Taxonomy" id="1042878"/>
    <lineage>
        <taxon>Bacteria</taxon>
        <taxon>Pseudomonadati</taxon>
        <taxon>Pseudomonadota</taxon>
        <taxon>Betaproteobacteria</taxon>
        <taxon>Burkholderiales</taxon>
        <taxon>Burkholderiaceae</taxon>
        <taxon>Cupriavidus</taxon>
    </lineage>
</organism>
<dbReference type="GeneID" id="34307678"/>
<dbReference type="EMBL" id="CP002880">
    <property type="protein sequence ID" value="AEI83031.1"/>
    <property type="molecule type" value="Genomic_DNA"/>
</dbReference>
<dbReference type="Pfam" id="PF01557">
    <property type="entry name" value="FAA_hydrolase"/>
    <property type="match status" value="1"/>
</dbReference>
<reference evidence="3 4" key="1">
    <citation type="journal article" date="2011" name="J. Bacteriol.">
        <title>Complete genome sequence of the type strain Cupriavidus necator N-1.</title>
        <authorList>
            <person name="Poehlein A."/>
            <person name="Kusian B."/>
            <person name="Friedrich B."/>
            <person name="Daniel R."/>
            <person name="Bowien B."/>
        </authorList>
    </citation>
    <scope>NUCLEOTIDE SEQUENCE [LARGE SCALE GENOMIC DNA]</scope>
    <source>
        <strain evidence="4">ATCC 43291 / DSM 13513 / CCUG 52238 / LMG 8453 / N-1</strain>
        <plasmid evidence="3 4">pBB2</plasmid>
    </source>
</reference>
<evidence type="ECO:0000259" key="2">
    <source>
        <dbReference type="Pfam" id="PF01557"/>
    </source>
</evidence>
<dbReference type="InterPro" id="IPR036663">
    <property type="entry name" value="Fumarylacetoacetase_C_sf"/>
</dbReference>
<dbReference type="Gene3D" id="3.90.850.10">
    <property type="entry name" value="Fumarylacetoacetase-like, C-terminal domain"/>
    <property type="match status" value="1"/>
</dbReference>
<sequence length="286" mass="30846">MYLCRFDDDRLGVVEADTVFDVTPALEVLPTHRYPLPRVDPLIANLAAVRERIAGLRDGAPRLRLADVELLCPVANPGKIIAAPVNYVDHLHEGLSQPEIHHGNKINEISQAGLFLKATSSLVGPSHGVFIQHPERRNDHEIELVAVIGKSGRNIPQADALSYVAGYCVGLDMTVRGPEERSMRKSIDSYSVVGPWLATADAVADPSNLTLSVTVNGEHRQRENTSNLIMGIAQLIAFASSFYTLYPGDILFTGTPAGVGPVKSGDRLTASVEGVGRMEVKVGLAR</sequence>
<dbReference type="Proteomes" id="UP000006798">
    <property type="component" value="Plasmid pBB2"/>
</dbReference>
<geneLocation type="plasmid" evidence="3 4">
    <name>pBB2</name>
</geneLocation>
<evidence type="ECO:0000313" key="3">
    <source>
        <dbReference type="EMBL" id="AEI83031.1"/>
    </source>
</evidence>
<dbReference type="GO" id="GO:0008704">
    <property type="term" value="F:5-carboxymethyl-2-hydroxymuconate delta-isomerase activity"/>
    <property type="evidence" value="ECO:0007669"/>
    <property type="project" value="UniProtKB-EC"/>
</dbReference>
<dbReference type="KEGG" id="cnc:CNE_BB2p02200"/>
<dbReference type="SUPFAM" id="SSF56529">
    <property type="entry name" value="FAH"/>
    <property type="match status" value="1"/>
</dbReference>
<gene>
    <name evidence="3" type="ordered locus">CNE_BB2p02200</name>
</gene>
<dbReference type="RefSeq" id="WP_013954314.1">
    <property type="nucleotide sequence ID" value="NC_015724.1"/>
</dbReference>
<keyword evidence="3" id="KW-0614">Plasmid</keyword>
<dbReference type="AlphaFoldDB" id="F8GYU0"/>